<evidence type="ECO:0000256" key="2">
    <source>
        <dbReference type="ARBA" id="ARBA00022741"/>
    </source>
</evidence>
<dbReference type="GO" id="GO:0005524">
    <property type="term" value="F:ATP binding"/>
    <property type="evidence" value="ECO:0007669"/>
    <property type="project" value="UniProtKB-UniRule"/>
</dbReference>
<accession>R4K752</accession>
<dbReference type="PANTHER" id="PTHR43585">
    <property type="entry name" value="FUMIPYRROLE BIOSYNTHESIS PROTEIN C"/>
    <property type="match status" value="1"/>
</dbReference>
<reference evidence="6 7" key="1">
    <citation type="submission" date="2012-01" db="EMBL/GenBank/DDBJ databases">
        <title>Complete sequence of chromosome of Clostridium pasteurianum BC1.</title>
        <authorList>
            <consortium name="US DOE Joint Genome Institute"/>
            <person name="Lucas S."/>
            <person name="Han J."/>
            <person name="Lapidus A."/>
            <person name="Cheng J.-F."/>
            <person name="Goodwin L."/>
            <person name="Pitluck S."/>
            <person name="Peters L."/>
            <person name="Mikhailova N."/>
            <person name="Teshima H."/>
            <person name="Detter J.C."/>
            <person name="Han C."/>
            <person name="Tapia R."/>
            <person name="Land M."/>
            <person name="Hauser L."/>
            <person name="Kyrpides N."/>
            <person name="Ivanova N."/>
            <person name="Pagani I."/>
            <person name="Dunn J."/>
            <person name="Taghavi S."/>
            <person name="Francis A."/>
            <person name="van der Lelie D."/>
            <person name="Woyke T."/>
        </authorList>
    </citation>
    <scope>NUCLEOTIDE SEQUENCE [LARGE SCALE GENOMIC DNA]</scope>
    <source>
        <strain evidence="6 7">BC1</strain>
    </source>
</reference>
<dbReference type="OrthoDB" id="9813261at2"/>
<dbReference type="RefSeq" id="WP_015615800.1">
    <property type="nucleotide sequence ID" value="NC_021182.1"/>
</dbReference>
<gene>
    <name evidence="6" type="ORF">Clopa_2646</name>
</gene>
<organism evidence="6 7">
    <name type="scientific">Clostridium pasteurianum BC1</name>
    <dbReference type="NCBI Taxonomy" id="86416"/>
    <lineage>
        <taxon>Bacteria</taxon>
        <taxon>Bacillati</taxon>
        <taxon>Bacillota</taxon>
        <taxon>Clostridia</taxon>
        <taxon>Eubacteriales</taxon>
        <taxon>Clostridiaceae</taxon>
        <taxon>Clostridium</taxon>
    </lineage>
</organism>
<dbReference type="Pfam" id="PF13535">
    <property type="entry name" value="ATP-grasp_4"/>
    <property type="match status" value="1"/>
</dbReference>
<dbReference type="PANTHER" id="PTHR43585:SF2">
    <property type="entry name" value="ATP-GRASP ENZYME FSQD"/>
    <property type="match status" value="1"/>
</dbReference>
<dbReference type="InterPro" id="IPR011761">
    <property type="entry name" value="ATP-grasp"/>
</dbReference>
<dbReference type="GO" id="GO:0046872">
    <property type="term" value="F:metal ion binding"/>
    <property type="evidence" value="ECO:0007669"/>
    <property type="project" value="InterPro"/>
</dbReference>
<dbReference type="PROSITE" id="PS50975">
    <property type="entry name" value="ATP_GRASP"/>
    <property type="match status" value="1"/>
</dbReference>
<dbReference type="STRING" id="86416.Clopa_2646"/>
<sequence>MKTIVFIGTLKSGSSREAIKVAEQLGYYTVLLTGRLDFLDNRTDFHDVHLMRKCNLNKMSELRDAINNLISYGLDIKVIVSFLDARCYTAALLAEEFGLGAFSSQVMSKMKNKIISRGLISGTEYCPNYLTLSGDNALSEEELKKKLPIIIKSPKSTGSKDVYKVTSYEEFIKYYNIFKSKYPNRSILIEEFLDGPQYLIETVVKENHVNIAAIIEQEITFTNNHFIVTGYNMLIAPPKKFYDSLKKAVSDIIKIHGMKKGSCHLEMRYIKGKWKLVEINPRISGANLNKMIEISFGINLVGEILKIALGEVPDVKPKFKKYTFAKYVISPQSGILEEVTGTEDASKCSGVEFIEVLPKKGAFLKPPVTMGNRYACVIATGDTEEEAKAYANLAASKINFKLTSKPNNVIEKVESDK</sequence>
<dbReference type="KEGG" id="cpas:Clopa_2646"/>
<dbReference type="AlphaFoldDB" id="R4K752"/>
<evidence type="ECO:0000256" key="1">
    <source>
        <dbReference type="ARBA" id="ARBA00022598"/>
    </source>
</evidence>
<dbReference type="InterPro" id="IPR052032">
    <property type="entry name" value="ATP-dep_AA_Ligase"/>
</dbReference>
<feature type="domain" description="ATP-grasp" evidence="5">
    <location>
        <begin position="116"/>
        <end position="309"/>
    </location>
</feature>
<dbReference type="GO" id="GO:0016874">
    <property type="term" value="F:ligase activity"/>
    <property type="evidence" value="ECO:0007669"/>
    <property type="project" value="UniProtKB-KW"/>
</dbReference>
<evidence type="ECO:0000256" key="4">
    <source>
        <dbReference type="PROSITE-ProRule" id="PRU00409"/>
    </source>
</evidence>
<dbReference type="InterPro" id="IPR040570">
    <property type="entry name" value="LAL_C2"/>
</dbReference>
<proteinExistence type="predicted"/>
<name>R4K752_CLOPA</name>
<evidence type="ECO:0000256" key="3">
    <source>
        <dbReference type="ARBA" id="ARBA00022840"/>
    </source>
</evidence>
<keyword evidence="3 4" id="KW-0067">ATP-binding</keyword>
<evidence type="ECO:0000313" key="6">
    <source>
        <dbReference type="EMBL" id="AGK97501.1"/>
    </source>
</evidence>
<keyword evidence="7" id="KW-1185">Reference proteome</keyword>
<dbReference type="Gene3D" id="3.30.470.20">
    <property type="entry name" value="ATP-grasp fold, B domain"/>
    <property type="match status" value="1"/>
</dbReference>
<keyword evidence="2 4" id="KW-0547">Nucleotide-binding</keyword>
<dbReference type="HOGENOM" id="CLU_029016_0_0_9"/>
<keyword evidence="1" id="KW-0436">Ligase</keyword>
<dbReference type="EMBL" id="CP003261">
    <property type="protein sequence ID" value="AGK97501.1"/>
    <property type="molecule type" value="Genomic_DNA"/>
</dbReference>
<dbReference type="Proteomes" id="UP000013523">
    <property type="component" value="Chromosome"/>
</dbReference>
<protein>
    <submittedName>
        <fullName evidence="6">Biotin carboxylase</fullName>
    </submittedName>
</protein>
<dbReference type="eggNOG" id="COG0151">
    <property type="taxonomic scope" value="Bacteria"/>
</dbReference>
<dbReference type="SUPFAM" id="SSF56059">
    <property type="entry name" value="Glutathione synthetase ATP-binding domain-like"/>
    <property type="match status" value="1"/>
</dbReference>
<dbReference type="Pfam" id="PF18603">
    <property type="entry name" value="LAL_C2"/>
    <property type="match status" value="1"/>
</dbReference>
<dbReference type="PATRIC" id="fig|86416.3.peg.2636"/>
<evidence type="ECO:0000259" key="5">
    <source>
        <dbReference type="PROSITE" id="PS50975"/>
    </source>
</evidence>
<evidence type="ECO:0000313" key="7">
    <source>
        <dbReference type="Proteomes" id="UP000013523"/>
    </source>
</evidence>